<comment type="caution">
    <text evidence="4">The sequence shown here is derived from an EMBL/GenBank/DDBJ whole genome shotgun (WGS) entry which is preliminary data.</text>
</comment>
<feature type="coiled-coil region" evidence="1">
    <location>
        <begin position="31"/>
        <end position="86"/>
    </location>
</feature>
<feature type="region of interest" description="Disordered" evidence="2">
    <location>
        <begin position="246"/>
        <end position="266"/>
    </location>
</feature>
<dbReference type="FunFam" id="2.70.70.10:FF:000003">
    <property type="entry name" value="Murein hydrolase activator EnvC"/>
    <property type="match status" value="1"/>
</dbReference>
<dbReference type="Pfam" id="PF01551">
    <property type="entry name" value="Peptidase_M23"/>
    <property type="match status" value="1"/>
</dbReference>
<dbReference type="GO" id="GO:0004222">
    <property type="term" value="F:metalloendopeptidase activity"/>
    <property type="evidence" value="ECO:0007669"/>
    <property type="project" value="TreeGrafter"/>
</dbReference>
<dbReference type="AlphaFoldDB" id="A0A1J5QAA2"/>
<name>A0A1J5QAA2_9ZZZZ</name>
<accession>A0A1J5QAA2</accession>
<reference evidence="4" key="1">
    <citation type="submission" date="2016-10" db="EMBL/GenBank/DDBJ databases">
        <title>Sequence of Gallionella enrichment culture.</title>
        <authorList>
            <person name="Poehlein A."/>
            <person name="Muehling M."/>
            <person name="Daniel R."/>
        </authorList>
    </citation>
    <scope>NUCLEOTIDE SEQUENCE</scope>
</reference>
<gene>
    <name evidence="4" type="primary">envC_8</name>
    <name evidence="4" type="ORF">GALL_376810</name>
</gene>
<dbReference type="CDD" id="cd12797">
    <property type="entry name" value="M23_peptidase"/>
    <property type="match status" value="1"/>
</dbReference>
<dbReference type="EMBL" id="MLJW01001044">
    <property type="protein sequence ID" value="OIQ80561.1"/>
    <property type="molecule type" value="Genomic_DNA"/>
</dbReference>
<proteinExistence type="predicted"/>
<dbReference type="InterPro" id="IPR011055">
    <property type="entry name" value="Dup_hybrid_motif"/>
</dbReference>
<organism evidence="4">
    <name type="scientific">mine drainage metagenome</name>
    <dbReference type="NCBI Taxonomy" id="410659"/>
    <lineage>
        <taxon>unclassified sequences</taxon>
        <taxon>metagenomes</taxon>
        <taxon>ecological metagenomes</taxon>
    </lineage>
</organism>
<keyword evidence="4" id="KW-0378">Hydrolase</keyword>
<sequence length="405" mass="44524">MSINTRQRPATTIALIVALLCVPGLAQAGKAEASKEALDQVQSRIESLKQKLDSTQEAHSDAADALKKSELAISEANRKLFELDLEQKANHNTLQSLQQQTSRLGSTIAYQQQLLGKELYQQYLNGQHSYLQIVLTQHDPSAVTRELQYFSYVARARADLISGLKTNLGRVATLNEQTSAALKKINDLKGLQEKQRMQLESEKAARKTMLVKLASQIKSQRGEISKLRRDEKRLSDLVERLARIVPAQPKPPKNHKDAGRSNNDVPTKAFSGSGFAMLKGRLHLPVRGTIANRFGTLREDSGISWKGLFIKAGDGEDVKSVADGTVVFADWLRGFGNLMIIDHGDGFMSLYGNNQALLRKVGDAVTAGDSVATVGNSGGNEEAGLYFELRRQGQPFDPLSWCVVK</sequence>
<dbReference type="Gene3D" id="6.10.250.3150">
    <property type="match status" value="1"/>
</dbReference>
<feature type="domain" description="M23ase beta-sheet core" evidence="3">
    <location>
        <begin position="305"/>
        <end position="398"/>
    </location>
</feature>
<dbReference type="InterPro" id="IPR016047">
    <property type="entry name" value="M23ase_b-sheet_dom"/>
</dbReference>
<evidence type="ECO:0000259" key="3">
    <source>
        <dbReference type="Pfam" id="PF01551"/>
    </source>
</evidence>
<evidence type="ECO:0000256" key="2">
    <source>
        <dbReference type="SAM" id="MobiDB-lite"/>
    </source>
</evidence>
<dbReference type="Gene3D" id="2.70.70.10">
    <property type="entry name" value="Glucose Permease (Domain IIA)"/>
    <property type="match status" value="1"/>
</dbReference>
<dbReference type="InterPro" id="IPR050570">
    <property type="entry name" value="Cell_wall_metabolism_enzyme"/>
</dbReference>
<evidence type="ECO:0000313" key="4">
    <source>
        <dbReference type="EMBL" id="OIQ80561.1"/>
    </source>
</evidence>
<dbReference type="SUPFAM" id="SSF51261">
    <property type="entry name" value="Duplicated hybrid motif"/>
    <property type="match status" value="1"/>
</dbReference>
<dbReference type="PANTHER" id="PTHR21666">
    <property type="entry name" value="PEPTIDASE-RELATED"/>
    <property type="match status" value="1"/>
</dbReference>
<keyword evidence="1" id="KW-0175">Coiled coil</keyword>
<protein>
    <submittedName>
        <fullName evidence="4">Murein hydrolase activator EnvC</fullName>
    </submittedName>
</protein>
<evidence type="ECO:0000256" key="1">
    <source>
        <dbReference type="SAM" id="Coils"/>
    </source>
</evidence>
<dbReference type="PANTHER" id="PTHR21666:SF270">
    <property type="entry name" value="MUREIN HYDROLASE ACTIVATOR ENVC"/>
    <property type="match status" value="1"/>
</dbReference>